<proteinExistence type="predicted"/>
<dbReference type="InterPro" id="IPR016174">
    <property type="entry name" value="Di-haem_cyt_TM"/>
</dbReference>
<keyword evidence="4 6" id="KW-1133">Transmembrane helix</keyword>
<dbReference type="STRING" id="1121884.SAMN02745131_02011"/>
<dbReference type="InterPro" id="IPR011577">
    <property type="entry name" value="Cyt_b561_bac/Ni-Hgenase"/>
</dbReference>
<dbReference type="Proteomes" id="UP000184048">
    <property type="component" value="Unassembled WGS sequence"/>
</dbReference>
<sequence length="189" mass="22233">MANEIATLYTSYSKALRLWHWSSFIITCLLLITILVSKSFLNWLFVNNIIYEGMAREGIHLQPGQTAGTASLLRERIWAWHTYLGYILGILFTFRIVLEFFQPRDEQMATKVRRAWLQNRNGNRTARKFLIANIIYLLFYILLGTIAGTGTWMAFHKQPQYFETFHAVNKYTRIACFCCFYLSSFTWLV</sequence>
<dbReference type="GO" id="GO:0005886">
    <property type="term" value="C:plasma membrane"/>
    <property type="evidence" value="ECO:0007669"/>
    <property type="project" value="UniProtKB-SubCell"/>
</dbReference>
<dbReference type="RefSeq" id="WP_072835205.1">
    <property type="nucleotide sequence ID" value="NZ_FQUU01000007.1"/>
</dbReference>
<protein>
    <submittedName>
        <fullName evidence="8">Cytochrome b/b6/petB</fullName>
    </submittedName>
</protein>
<keyword evidence="9" id="KW-1185">Reference proteome</keyword>
<name>A0A1M4ZND2_9BACT</name>
<dbReference type="OrthoDB" id="5615941at2"/>
<accession>A0A1M4ZND2</accession>
<feature type="domain" description="Cytochrome b561 bacterial/Ni-hydrogenase" evidence="7">
    <location>
        <begin position="12"/>
        <end position="167"/>
    </location>
</feature>
<dbReference type="Gene3D" id="1.20.950.20">
    <property type="entry name" value="Transmembrane di-heme cytochromes, Chain C"/>
    <property type="match status" value="1"/>
</dbReference>
<dbReference type="SUPFAM" id="SSF81342">
    <property type="entry name" value="Transmembrane di-heme cytochromes"/>
    <property type="match status" value="1"/>
</dbReference>
<feature type="transmembrane region" description="Helical" evidence="6">
    <location>
        <begin position="129"/>
        <end position="151"/>
    </location>
</feature>
<organism evidence="8 9">
    <name type="scientific">Flavisolibacter ginsengisoli DSM 18119</name>
    <dbReference type="NCBI Taxonomy" id="1121884"/>
    <lineage>
        <taxon>Bacteria</taxon>
        <taxon>Pseudomonadati</taxon>
        <taxon>Bacteroidota</taxon>
        <taxon>Chitinophagia</taxon>
        <taxon>Chitinophagales</taxon>
        <taxon>Chitinophagaceae</taxon>
        <taxon>Flavisolibacter</taxon>
    </lineage>
</organism>
<keyword evidence="5 6" id="KW-0472">Membrane</keyword>
<evidence type="ECO:0000256" key="5">
    <source>
        <dbReference type="ARBA" id="ARBA00023136"/>
    </source>
</evidence>
<keyword evidence="2" id="KW-1003">Cell membrane</keyword>
<dbReference type="EMBL" id="FQUU01000007">
    <property type="protein sequence ID" value="SHF19543.1"/>
    <property type="molecule type" value="Genomic_DNA"/>
</dbReference>
<feature type="transmembrane region" description="Helical" evidence="6">
    <location>
        <begin position="77"/>
        <end position="98"/>
    </location>
</feature>
<evidence type="ECO:0000256" key="1">
    <source>
        <dbReference type="ARBA" id="ARBA00004651"/>
    </source>
</evidence>
<evidence type="ECO:0000256" key="3">
    <source>
        <dbReference type="ARBA" id="ARBA00022692"/>
    </source>
</evidence>
<dbReference type="AlphaFoldDB" id="A0A1M4ZND2"/>
<evidence type="ECO:0000256" key="2">
    <source>
        <dbReference type="ARBA" id="ARBA00022475"/>
    </source>
</evidence>
<evidence type="ECO:0000256" key="6">
    <source>
        <dbReference type="SAM" id="Phobius"/>
    </source>
</evidence>
<keyword evidence="3 6" id="KW-0812">Transmembrane</keyword>
<gene>
    <name evidence="8" type="ORF">SAMN02745131_02011</name>
</gene>
<evidence type="ECO:0000256" key="4">
    <source>
        <dbReference type="ARBA" id="ARBA00022989"/>
    </source>
</evidence>
<evidence type="ECO:0000259" key="7">
    <source>
        <dbReference type="Pfam" id="PF01292"/>
    </source>
</evidence>
<dbReference type="Pfam" id="PF01292">
    <property type="entry name" value="Ni_hydr_CYTB"/>
    <property type="match status" value="1"/>
</dbReference>
<feature type="transmembrane region" description="Helical" evidence="6">
    <location>
        <begin position="18"/>
        <end position="37"/>
    </location>
</feature>
<feature type="transmembrane region" description="Helical" evidence="6">
    <location>
        <begin position="171"/>
        <end position="188"/>
    </location>
</feature>
<dbReference type="GO" id="GO:0022904">
    <property type="term" value="P:respiratory electron transport chain"/>
    <property type="evidence" value="ECO:0007669"/>
    <property type="project" value="InterPro"/>
</dbReference>
<evidence type="ECO:0000313" key="9">
    <source>
        <dbReference type="Proteomes" id="UP000184048"/>
    </source>
</evidence>
<reference evidence="8 9" key="1">
    <citation type="submission" date="2016-11" db="EMBL/GenBank/DDBJ databases">
        <authorList>
            <person name="Jaros S."/>
            <person name="Januszkiewicz K."/>
            <person name="Wedrychowicz H."/>
        </authorList>
    </citation>
    <scope>NUCLEOTIDE SEQUENCE [LARGE SCALE GENOMIC DNA]</scope>
    <source>
        <strain evidence="8 9">DSM 18119</strain>
    </source>
</reference>
<evidence type="ECO:0000313" key="8">
    <source>
        <dbReference type="EMBL" id="SHF19543.1"/>
    </source>
</evidence>
<dbReference type="GO" id="GO:0009055">
    <property type="term" value="F:electron transfer activity"/>
    <property type="evidence" value="ECO:0007669"/>
    <property type="project" value="InterPro"/>
</dbReference>
<comment type="subcellular location">
    <subcellularLocation>
        <location evidence="1">Cell membrane</location>
        <topology evidence="1">Multi-pass membrane protein</topology>
    </subcellularLocation>
</comment>